<sequence>MTAGRLNSLTDVPGIQVGNVTRIGDGALTGTTVIVPPPGSVAGVDIRGGAPSTRETAALDPRNGAHSPSAFVLTGGSSYGLSAAHGVCDVLGGLVPAAALFDLGRGGDFHARPDAATGVAALRAADGYAVSEGNAGAGTGALTAEMKGGLGSASTVLPDGTVIAALLAMNAVGSTIGPDGLPYALRFGETSRVRDGKIVDWQEFVLSTPDTDTVHTAHELLAKTVRARTTRKPMNTVIGVVATDALLTPVECHQLARRAQDGLALGIQPSHCLGDGDTMFATATGKTTADVGMLLEAASVVVARAIVHAVLAADSVTTGWGHIASYRELYL</sequence>
<dbReference type="Gene3D" id="3.60.70.12">
    <property type="entry name" value="L-amino peptidase D-ALA esterase/amidase"/>
    <property type="match status" value="1"/>
</dbReference>
<gene>
    <name evidence="2" type="ORF">SAMN05421504_107250</name>
</gene>
<dbReference type="RefSeq" id="WP_091294713.1">
    <property type="nucleotide sequence ID" value="NZ_FNON01000007.1"/>
</dbReference>
<organism evidence="2 3">
    <name type="scientific">Amycolatopsis xylanica</name>
    <dbReference type="NCBI Taxonomy" id="589385"/>
    <lineage>
        <taxon>Bacteria</taxon>
        <taxon>Bacillati</taxon>
        <taxon>Actinomycetota</taxon>
        <taxon>Actinomycetes</taxon>
        <taxon>Pseudonocardiales</taxon>
        <taxon>Pseudonocardiaceae</taxon>
        <taxon>Amycolatopsis</taxon>
    </lineage>
</organism>
<dbReference type="CDD" id="cd02252">
    <property type="entry name" value="nylC_like"/>
    <property type="match status" value="1"/>
</dbReference>
<reference evidence="2 3" key="1">
    <citation type="submission" date="2016-10" db="EMBL/GenBank/DDBJ databases">
        <authorList>
            <person name="de Groot N.N."/>
        </authorList>
    </citation>
    <scope>NUCLEOTIDE SEQUENCE [LARGE SCALE GENOMIC DNA]</scope>
    <source>
        <strain evidence="2 3">CPCC 202699</strain>
    </source>
</reference>
<dbReference type="InterPro" id="IPR016117">
    <property type="entry name" value="ArgJ-like_dom_sf"/>
</dbReference>
<dbReference type="SUPFAM" id="SSF56266">
    <property type="entry name" value="DmpA/ArgJ-like"/>
    <property type="match status" value="1"/>
</dbReference>
<dbReference type="Pfam" id="PF03576">
    <property type="entry name" value="Peptidase_S58"/>
    <property type="match status" value="1"/>
</dbReference>
<dbReference type="OrthoDB" id="9808347at2"/>
<comment type="similarity">
    <text evidence="1">Belongs to the peptidase S58 family.</text>
</comment>
<accession>A0A1H3NDZ8</accession>
<protein>
    <submittedName>
        <fullName evidence="2">L-aminopeptidase/D-esterase</fullName>
    </submittedName>
</protein>
<evidence type="ECO:0000313" key="3">
    <source>
        <dbReference type="Proteomes" id="UP000199515"/>
    </source>
</evidence>
<keyword evidence="3" id="KW-1185">Reference proteome</keyword>
<dbReference type="Proteomes" id="UP000199515">
    <property type="component" value="Unassembled WGS sequence"/>
</dbReference>
<keyword evidence="2" id="KW-0031">Aminopeptidase</keyword>
<dbReference type="PANTHER" id="PTHR36512:SF3">
    <property type="entry name" value="BLR5678 PROTEIN"/>
    <property type="match status" value="1"/>
</dbReference>
<name>A0A1H3NDZ8_9PSEU</name>
<dbReference type="InterPro" id="IPR005321">
    <property type="entry name" value="Peptidase_S58_DmpA"/>
</dbReference>
<dbReference type="STRING" id="589385.SAMN05421504_107250"/>
<proteinExistence type="inferred from homology"/>
<dbReference type="EMBL" id="FNON01000007">
    <property type="protein sequence ID" value="SDY87088.1"/>
    <property type="molecule type" value="Genomic_DNA"/>
</dbReference>
<dbReference type="AlphaFoldDB" id="A0A1H3NDZ8"/>
<dbReference type="PANTHER" id="PTHR36512">
    <property type="entry name" value="D-AMINOPEPTIDASE"/>
    <property type="match status" value="1"/>
</dbReference>
<keyword evidence="2" id="KW-0645">Protease</keyword>
<dbReference type="GO" id="GO:0004177">
    <property type="term" value="F:aminopeptidase activity"/>
    <property type="evidence" value="ECO:0007669"/>
    <property type="project" value="UniProtKB-KW"/>
</dbReference>
<evidence type="ECO:0000313" key="2">
    <source>
        <dbReference type="EMBL" id="SDY87088.1"/>
    </source>
</evidence>
<evidence type="ECO:0000256" key="1">
    <source>
        <dbReference type="ARBA" id="ARBA00007068"/>
    </source>
</evidence>
<keyword evidence="2" id="KW-0378">Hydrolase</keyword>